<feature type="domain" description="Histidine kinase" evidence="11">
    <location>
        <begin position="231"/>
        <end position="477"/>
    </location>
</feature>
<keyword evidence="3" id="KW-0597">Phosphoprotein</keyword>
<sequence>MAHHPGKDGSNSDVTPLSTSSPLQTQLGGAQLGEDGSFAMPDADEATWIDVIQKMDSVYAELVESQTELEEKNAALEEAQFFISSVLSSMTDVLIVCDRHGRIQQTNAALEELTGFAEHSLLGQSLGNILSSENSDLLSQMAERLSSSSPISDCEVAVVDCQGNAVPLSINCSPRFDHQGNMVGLVLIGRPLGELQKAYRELDEAHHTLREAQQQLVFSEKMAALGRLVAGVAHELNNPISFVFGNMHALKTYGERITRYLHEVEAKSQNAELAELRRKLGIKRIMDDILPLCEGTLEGAERVSDIVQELRRFSSSQKEAPEEFALRGVIETATNWVFRGAKVNPDLVIECDGTLCLSAKKGYVHQILVNLVQNAIDAMDGEGSANAIQSSLHIACAGVGDEKDQIALSVRDNGHGISEGDLARIFEPFYTTRPIGQGTGLGLYVSYNLAEEMGGSLAGSNHEDGGACFTLTLPIKPKPSSASKEQEGSDD</sequence>
<dbReference type="InterPro" id="IPR003594">
    <property type="entry name" value="HATPase_dom"/>
</dbReference>
<dbReference type="InterPro" id="IPR036097">
    <property type="entry name" value="HisK_dim/P_sf"/>
</dbReference>
<name>A0A285PI78_9HYPH</name>
<feature type="domain" description="PAS" evidence="12">
    <location>
        <begin position="79"/>
        <end position="149"/>
    </location>
</feature>
<evidence type="ECO:0000256" key="8">
    <source>
        <dbReference type="ARBA" id="ARBA00023012"/>
    </source>
</evidence>
<feature type="domain" description="PAC" evidence="13">
    <location>
        <begin position="152"/>
        <end position="204"/>
    </location>
</feature>
<dbReference type="GO" id="GO:0000155">
    <property type="term" value="F:phosphorelay sensor kinase activity"/>
    <property type="evidence" value="ECO:0007669"/>
    <property type="project" value="InterPro"/>
</dbReference>
<evidence type="ECO:0000313" key="14">
    <source>
        <dbReference type="EMBL" id="SNZ21440.1"/>
    </source>
</evidence>
<keyword evidence="4" id="KW-0808">Transferase</keyword>
<dbReference type="GO" id="GO:0006355">
    <property type="term" value="P:regulation of DNA-templated transcription"/>
    <property type="evidence" value="ECO:0007669"/>
    <property type="project" value="InterPro"/>
</dbReference>
<dbReference type="NCBIfam" id="TIGR00229">
    <property type="entry name" value="sensory_box"/>
    <property type="match status" value="1"/>
</dbReference>
<dbReference type="InterPro" id="IPR003661">
    <property type="entry name" value="HisK_dim/P_dom"/>
</dbReference>
<keyword evidence="15" id="KW-1185">Reference proteome</keyword>
<evidence type="ECO:0000256" key="3">
    <source>
        <dbReference type="ARBA" id="ARBA00022553"/>
    </source>
</evidence>
<dbReference type="Gene3D" id="3.30.450.20">
    <property type="entry name" value="PAS domain"/>
    <property type="match status" value="1"/>
</dbReference>
<dbReference type="SMART" id="SM00388">
    <property type="entry name" value="HisKA"/>
    <property type="match status" value="1"/>
</dbReference>
<accession>A0A285PI78</accession>
<dbReference type="InterPro" id="IPR004358">
    <property type="entry name" value="Sig_transdc_His_kin-like_C"/>
</dbReference>
<dbReference type="AlphaFoldDB" id="A0A285PI78"/>
<dbReference type="PANTHER" id="PTHR43065:SF42">
    <property type="entry name" value="TWO-COMPONENT SENSOR PPRA"/>
    <property type="match status" value="1"/>
</dbReference>
<evidence type="ECO:0000256" key="1">
    <source>
        <dbReference type="ARBA" id="ARBA00000085"/>
    </source>
</evidence>
<evidence type="ECO:0000256" key="5">
    <source>
        <dbReference type="ARBA" id="ARBA00022741"/>
    </source>
</evidence>
<comment type="catalytic activity">
    <reaction evidence="1">
        <text>ATP + protein L-histidine = ADP + protein N-phospho-L-histidine.</text>
        <dbReference type="EC" id="2.7.13.3"/>
    </reaction>
</comment>
<dbReference type="CDD" id="cd00130">
    <property type="entry name" value="PAS"/>
    <property type="match status" value="1"/>
</dbReference>
<dbReference type="InterPro" id="IPR035965">
    <property type="entry name" value="PAS-like_dom_sf"/>
</dbReference>
<dbReference type="RefSeq" id="WP_210200983.1">
    <property type="nucleotide sequence ID" value="NZ_OBEL01000008.1"/>
</dbReference>
<dbReference type="PROSITE" id="PS50112">
    <property type="entry name" value="PAS"/>
    <property type="match status" value="1"/>
</dbReference>
<proteinExistence type="predicted"/>
<dbReference type="PANTHER" id="PTHR43065">
    <property type="entry name" value="SENSOR HISTIDINE KINASE"/>
    <property type="match status" value="1"/>
</dbReference>
<dbReference type="SUPFAM" id="SSF55874">
    <property type="entry name" value="ATPase domain of HSP90 chaperone/DNA topoisomerase II/histidine kinase"/>
    <property type="match status" value="1"/>
</dbReference>
<evidence type="ECO:0000259" key="12">
    <source>
        <dbReference type="PROSITE" id="PS50112"/>
    </source>
</evidence>
<dbReference type="EC" id="2.7.13.3" evidence="2"/>
<keyword evidence="6 14" id="KW-0418">Kinase</keyword>
<dbReference type="CDD" id="cd00082">
    <property type="entry name" value="HisKA"/>
    <property type="match status" value="1"/>
</dbReference>
<keyword evidence="8" id="KW-0902">Two-component regulatory system</keyword>
<feature type="compositionally biased region" description="Polar residues" evidence="10">
    <location>
        <begin position="9"/>
        <end position="28"/>
    </location>
</feature>
<evidence type="ECO:0000313" key="15">
    <source>
        <dbReference type="Proteomes" id="UP000219439"/>
    </source>
</evidence>
<dbReference type="EMBL" id="OBEL01000008">
    <property type="protein sequence ID" value="SNZ21440.1"/>
    <property type="molecule type" value="Genomic_DNA"/>
</dbReference>
<feature type="region of interest" description="Disordered" evidence="10">
    <location>
        <begin position="1"/>
        <end position="39"/>
    </location>
</feature>
<evidence type="ECO:0000256" key="10">
    <source>
        <dbReference type="SAM" id="MobiDB-lite"/>
    </source>
</evidence>
<organism evidence="14 15">
    <name type="scientific">Cohaesibacter gelatinilyticus</name>
    <dbReference type="NCBI Taxonomy" id="372072"/>
    <lineage>
        <taxon>Bacteria</taxon>
        <taxon>Pseudomonadati</taxon>
        <taxon>Pseudomonadota</taxon>
        <taxon>Alphaproteobacteria</taxon>
        <taxon>Hyphomicrobiales</taxon>
        <taxon>Cohaesibacteraceae</taxon>
    </lineage>
</organism>
<keyword evidence="9" id="KW-0175">Coiled coil</keyword>
<dbReference type="InterPro" id="IPR036890">
    <property type="entry name" value="HATPase_C_sf"/>
</dbReference>
<dbReference type="SUPFAM" id="SSF47384">
    <property type="entry name" value="Homodimeric domain of signal transducing histidine kinase"/>
    <property type="match status" value="1"/>
</dbReference>
<feature type="coiled-coil region" evidence="9">
    <location>
        <begin position="192"/>
        <end position="222"/>
    </location>
</feature>
<dbReference type="SMART" id="SM00091">
    <property type="entry name" value="PAS"/>
    <property type="match status" value="1"/>
</dbReference>
<evidence type="ECO:0000259" key="13">
    <source>
        <dbReference type="PROSITE" id="PS50113"/>
    </source>
</evidence>
<reference evidence="14 15" key="1">
    <citation type="submission" date="2017-09" db="EMBL/GenBank/DDBJ databases">
        <authorList>
            <person name="Ehlers B."/>
            <person name="Leendertz F.H."/>
        </authorList>
    </citation>
    <scope>NUCLEOTIDE SEQUENCE [LARGE SCALE GENOMIC DNA]</scope>
    <source>
        <strain evidence="14 15">DSM 18289</strain>
    </source>
</reference>
<evidence type="ECO:0000256" key="6">
    <source>
        <dbReference type="ARBA" id="ARBA00022777"/>
    </source>
</evidence>
<dbReference type="InterPro" id="IPR000014">
    <property type="entry name" value="PAS"/>
</dbReference>
<keyword evidence="5" id="KW-0547">Nucleotide-binding</keyword>
<dbReference type="Gene3D" id="1.10.287.130">
    <property type="match status" value="1"/>
</dbReference>
<dbReference type="InterPro" id="IPR013767">
    <property type="entry name" value="PAS_fold"/>
</dbReference>
<dbReference type="Pfam" id="PF00989">
    <property type="entry name" value="PAS"/>
    <property type="match status" value="1"/>
</dbReference>
<evidence type="ECO:0000256" key="4">
    <source>
        <dbReference type="ARBA" id="ARBA00022679"/>
    </source>
</evidence>
<gene>
    <name evidence="14" type="ORF">SAMN06265368_4561</name>
</gene>
<dbReference type="PRINTS" id="PR00344">
    <property type="entry name" value="BCTRLSENSOR"/>
</dbReference>
<dbReference type="InterPro" id="IPR005467">
    <property type="entry name" value="His_kinase_dom"/>
</dbReference>
<evidence type="ECO:0000256" key="7">
    <source>
        <dbReference type="ARBA" id="ARBA00022840"/>
    </source>
</evidence>
<keyword evidence="7" id="KW-0067">ATP-binding</keyword>
<evidence type="ECO:0000256" key="2">
    <source>
        <dbReference type="ARBA" id="ARBA00012438"/>
    </source>
</evidence>
<evidence type="ECO:0000259" key="11">
    <source>
        <dbReference type="PROSITE" id="PS50109"/>
    </source>
</evidence>
<dbReference type="PROSITE" id="PS50109">
    <property type="entry name" value="HIS_KIN"/>
    <property type="match status" value="1"/>
</dbReference>
<dbReference type="PROSITE" id="PS50113">
    <property type="entry name" value="PAC"/>
    <property type="match status" value="1"/>
</dbReference>
<dbReference type="SMART" id="SM00387">
    <property type="entry name" value="HATPase_c"/>
    <property type="match status" value="1"/>
</dbReference>
<dbReference type="Proteomes" id="UP000219439">
    <property type="component" value="Unassembled WGS sequence"/>
</dbReference>
<dbReference type="InterPro" id="IPR000700">
    <property type="entry name" value="PAS-assoc_C"/>
</dbReference>
<evidence type="ECO:0000256" key="9">
    <source>
        <dbReference type="SAM" id="Coils"/>
    </source>
</evidence>
<dbReference type="Pfam" id="PF02518">
    <property type="entry name" value="HATPase_c"/>
    <property type="match status" value="1"/>
</dbReference>
<dbReference type="Gene3D" id="3.30.565.10">
    <property type="entry name" value="Histidine kinase-like ATPase, C-terminal domain"/>
    <property type="match status" value="1"/>
</dbReference>
<dbReference type="GO" id="GO:0005524">
    <property type="term" value="F:ATP binding"/>
    <property type="evidence" value="ECO:0007669"/>
    <property type="project" value="UniProtKB-KW"/>
</dbReference>
<protein>
    <recommendedName>
        <fullName evidence="2">histidine kinase</fullName>
        <ecNumber evidence="2">2.7.13.3</ecNumber>
    </recommendedName>
</protein>
<dbReference type="SUPFAM" id="SSF55785">
    <property type="entry name" value="PYP-like sensor domain (PAS domain)"/>
    <property type="match status" value="1"/>
</dbReference>